<dbReference type="Gene3D" id="1.10.510.10">
    <property type="entry name" value="Transferase(Phosphotransferase) domain 1"/>
    <property type="match status" value="1"/>
</dbReference>
<evidence type="ECO:0000256" key="9">
    <source>
        <dbReference type="ARBA" id="ARBA00047899"/>
    </source>
</evidence>
<dbReference type="PANTHER" id="PTHR12209">
    <property type="entry name" value="NON-SPECIFIC SERINE/THREONINE PROTEIN KINASE"/>
    <property type="match status" value="1"/>
</dbReference>
<dbReference type="Proteomes" id="UP001359485">
    <property type="component" value="Unassembled WGS sequence"/>
</dbReference>
<evidence type="ECO:0000256" key="7">
    <source>
        <dbReference type="ARBA" id="ARBA00022777"/>
    </source>
</evidence>
<dbReference type="PROSITE" id="PS50011">
    <property type="entry name" value="PROTEIN_KINASE_DOM"/>
    <property type="match status" value="1"/>
</dbReference>
<evidence type="ECO:0000256" key="1">
    <source>
        <dbReference type="ARBA" id="ARBA00010630"/>
    </source>
</evidence>
<evidence type="ECO:0000256" key="6">
    <source>
        <dbReference type="ARBA" id="ARBA00022741"/>
    </source>
</evidence>
<proteinExistence type="inferred from homology"/>
<evidence type="ECO:0000313" key="13">
    <source>
        <dbReference type="Proteomes" id="UP001359485"/>
    </source>
</evidence>
<dbReference type="InterPro" id="IPR011009">
    <property type="entry name" value="Kinase-like_dom_sf"/>
</dbReference>
<accession>A0ABR1AT91</accession>
<keyword evidence="8" id="KW-0067">ATP-binding</keyword>
<dbReference type="InterPro" id="IPR000719">
    <property type="entry name" value="Prot_kinase_dom"/>
</dbReference>
<evidence type="ECO:0000256" key="3">
    <source>
        <dbReference type="ARBA" id="ARBA00022527"/>
    </source>
</evidence>
<evidence type="ECO:0000256" key="5">
    <source>
        <dbReference type="ARBA" id="ARBA00022694"/>
    </source>
</evidence>
<keyword evidence="4" id="KW-0808">Transferase</keyword>
<comment type="catalytic activity">
    <reaction evidence="10">
        <text>L-seryl-[protein] + ATP = O-phospho-L-seryl-[protein] + ADP + H(+)</text>
        <dbReference type="Rhea" id="RHEA:17989"/>
        <dbReference type="Rhea" id="RHEA-COMP:9863"/>
        <dbReference type="Rhea" id="RHEA-COMP:11604"/>
        <dbReference type="ChEBI" id="CHEBI:15378"/>
        <dbReference type="ChEBI" id="CHEBI:29999"/>
        <dbReference type="ChEBI" id="CHEBI:30616"/>
        <dbReference type="ChEBI" id="CHEBI:83421"/>
        <dbReference type="ChEBI" id="CHEBI:456216"/>
        <dbReference type="EC" id="2.7.11.1"/>
    </reaction>
</comment>
<dbReference type="PANTHER" id="PTHR12209:SF0">
    <property type="entry name" value="EKC_KEOPS COMPLEX SUBUNIT TP53RK"/>
    <property type="match status" value="1"/>
</dbReference>
<keyword evidence="5" id="KW-0819">tRNA processing</keyword>
<keyword evidence="6" id="KW-0547">Nucleotide-binding</keyword>
<dbReference type="InterPro" id="IPR008266">
    <property type="entry name" value="Tyr_kinase_AS"/>
</dbReference>
<evidence type="ECO:0000313" key="12">
    <source>
        <dbReference type="EMBL" id="KAK6627165.1"/>
    </source>
</evidence>
<dbReference type="Gene3D" id="3.30.200.20">
    <property type="entry name" value="Phosphorylase Kinase, domain 1"/>
    <property type="match status" value="1"/>
</dbReference>
<comment type="similarity">
    <text evidence="1">Belongs to the protein kinase superfamily. BUD32 family.</text>
</comment>
<evidence type="ECO:0000256" key="2">
    <source>
        <dbReference type="ARBA" id="ARBA00012513"/>
    </source>
</evidence>
<gene>
    <name evidence="12" type="ORF">RUM44_009642</name>
</gene>
<evidence type="ECO:0000256" key="10">
    <source>
        <dbReference type="ARBA" id="ARBA00048679"/>
    </source>
</evidence>
<dbReference type="NCBIfam" id="TIGR03724">
    <property type="entry name" value="arch_bud32"/>
    <property type="match status" value="1"/>
</dbReference>
<sequence>MKKLLFQGAESRIYVETYLGKEMLVKERFQKNYRHPELDNHLTRERMKAECRNIVRCKQFGIKTPAIYYVDLPKRLIYLEYFNSSTTVKEYFEVLEKNGQLTSEKVKEVADMIGEVVAKMHMNNMVHGDLTTSNFLLVKNSQTGKNELIIIDFGLSHLEASDEDKGVDLYLLERALSSLNINTVQFFVDIIKNYEKMYKSSKIAQILIKFEEVRARGRKRSMVG</sequence>
<reference evidence="12 13" key="1">
    <citation type="submission" date="2023-09" db="EMBL/GenBank/DDBJ databases">
        <title>Genomes of two closely related lineages of the louse Polyplax serrata with different host specificities.</title>
        <authorList>
            <person name="Martinu J."/>
            <person name="Tarabai H."/>
            <person name="Stefka J."/>
            <person name="Hypsa V."/>
        </authorList>
    </citation>
    <scope>NUCLEOTIDE SEQUENCE [LARGE SCALE GENOMIC DNA]</scope>
    <source>
        <strain evidence="12">98ZLc_SE</strain>
    </source>
</reference>
<evidence type="ECO:0000256" key="4">
    <source>
        <dbReference type="ARBA" id="ARBA00022679"/>
    </source>
</evidence>
<feature type="domain" description="Protein kinase" evidence="11">
    <location>
        <begin position="1"/>
        <end position="224"/>
    </location>
</feature>
<evidence type="ECO:0000259" key="11">
    <source>
        <dbReference type="PROSITE" id="PS50011"/>
    </source>
</evidence>
<dbReference type="PROSITE" id="PS00109">
    <property type="entry name" value="PROTEIN_KINASE_TYR"/>
    <property type="match status" value="1"/>
</dbReference>
<protein>
    <recommendedName>
        <fullName evidence="2">non-specific serine/threonine protein kinase</fullName>
        <ecNumber evidence="2">2.7.11.1</ecNumber>
    </recommendedName>
</protein>
<comment type="caution">
    <text evidence="12">The sequence shown here is derived from an EMBL/GenBank/DDBJ whole genome shotgun (WGS) entry which is preliminary data.</text>
</comment>
<comment type="catalytic activity">
    <reaction evidence="9">
        <text>L-threonyl-[protein] + ATP = O-phospho-L-threonyl-[protein] + ADP + H(+)</text>
        <dbReference type="Rhea" id="RHEA:46608"/>
        <dbReference type="Rhea" id="RHEA-COMP:11060"/>
        <dbReference type="Rhea" id="RHEA-COMP:11605"/>
        <dbReference type="ChEBI" id="CHEBI:15378"/>
        <dbReference type="ChEBI" id="CHEBI:30013"/>
        <dbReference type="ChEBI" id="CHEBI:30616"/>
        <dbReference type="ChEBI" id="CHEBI:61977"/>
        <dbReference type="ChEBI" id="CHEBI:456216"/>
        <dbReference type="EC" id="2.7.11.1"/>
    </reaction>
</comment>
<dbReference type="EMBL" id="JAWJWF010000045">
    <property type="protein sequence ID" value="KAK6627165.1"/>
    <property type="molecule type" value="Genomic_DNA"/>
</dbReference>
<evidence type="ECO:0000256" key="8">
    <source>
        <dbReference type="ARBA" id="ARBA00022840"/>
    </source>
</evidence>
<keyword evidence="3" id="KW-0723">Serine/threonine-protein kinase</keyword>
<dbReference type="InterPro" id="IPR022495">
    <property type="entry name" value="Bud32"/>
</dbReference>
<dbReference type="SUPFAM" id="SSF56112">
    <property type="entry name" value="Protein kinase-like (PK-like)"/>
    <property type="match status" value="1"/>
</dbReference>
<keyword evidence="7" id="KW-0418">Kinase</keyword>
<name>A0ABR1AT91_POLSC</name>
<dbReference type="Pfam" id="PF00069">
    <property type="entry name" value="Pkinase"/>
    <property type="match status" value="1"/>
</dbReference>
<organism evidence="12 13">
    <name type="scientific">Polyplax serrata</name>
    <name type="common">Common mouse louse</name>
    <dbReference type="NCBI Taxonomy" id="468196"/>
    <lineage>
        <taxon>Eukaryota</taxon>
        <taxon>Metazoa</taxon>
        <taxon>Ecdysozoa</taxon>
        <taxon>Arthropoda</taxon>
        <taxon>Hexapoda</taxon>
        <taxon>Insecta</taxon>
        <taxon>Pterygota</taxon>
        <taxon>Neoptera</taxon>
        <taxon>Paraneoptera</taxon>
        <taxon>Psocodea</taxon>
        <taxon>Troctomorpha</taxon>
        <taxon>Phthiraptera</taxon>
        <taxon>Anoplura</taxon>
        <taxon>Polyplacidae</taxon>
        <taxon>Polyplax</taxon>
    </lineage>
</organism>
<keyword evidence="13" id="KW-1185">Reference proteome</keyword>
<dbReference type="EC" id="2.7.11.1" evidence="2"/>